<comment type="caution">
    <text evidence="7">The sequence shown here is derived from an EMBL/GenBank/DDBJ whole genome shotgun (WGS) entry which is preliminary data.</text>
</comment>
<dbReference type="GO" id="GO:0019877">
    <property type="term" value="P:diaminopimelate biosynthetic process"/>
    <property type="evidence" value="ECO:0007669"/>
    <property type="project" value="UniProtKB-KW"/>
</dbReference>
<gene>
    <name evidence="7" type="ORF">SORDD17_00224</name>
</gene>
<feature type="binding site" evidence="5">
    <location>
        <position position="131"/>
    </location>
    <ligand>
        <name>Mn(2+)</name>
        <dbReference type="ChEBI" id="CHEBI:29035"/>
        <label>2</label>
    </ligand>
</feature>
<keyword evidence="3" id="KW-0220">Diaminopimelate biosynthesis</keyword>
<dbReference type="PIRSF" id="PIRSF005962">
    <property type="entry name" value="Pept_M20D_amidohydro"/>
    <property type="match status" value="1"/>
</dbReference>
<evidence type="ECO:0000259" key="6">
    <source>
        <dbReference type="Pfam" id="PF07687"/>
    </source>
</evidence>
<keyword evidence="2 7" id="KW-0378">Hydrolase</keyword>
<feature type="binding site" evidence="5">
    <location>
        <position position="97"/>
    </location>
    <ligand>
        <name>Mn(2+)</name>
        <dbReference type="ChEBI" id="CHEBI:29035"/>
        <label>2</label>
    </ligand>
</feature>
<feature type="binding site" evidence="5">
    <location>
        <position position="95"/>
    </location>
    <ligand>
        <name>Mn(2+)</name>
        <dbReference type="ChEBI" id="CHEBI:29035"/>
        <label>2</label>
    </ligand>
</feature>
<evidence type="ECO:0000313" key="8">
    <source>
        <dbReference type="Proteomes" id="UP000072989"/>
    </source>
</evidence>
<feature type="binding site" evidence="5">
    <location>
        <position position="155"/>
    </location>
    <ligand>
        <name>Mn(2+)</name>
        <dbReference type="ChEBI" id="CHEBI:29035"/>
        <label>2</label>
    </ligand>
</feature>
<dbReference type="Pfam" id="PF07687">
    <property type="entry name" value="M20_dimer"/>
    <property type="match status" value="1"/>
</dbReference>
<dbReference type="InterPro" id="IPR002933">
    <property type="entry name" value="Peptidase_M20"/>
</dbReference>
<dbReference type="Gene3D" id="3.30.70.360">
    <property type="match status" value="1"/>
</dbReference>
<keyword evidence="1" id="KW-0028">Amino-acid biosynthesis</keyword>
<dbReference type="PANTHER" id="PTHR11014:SF63">
    <property type="entry name" value="METALLOPEPTIDASE, PUTATIVE (AFU_ORTHOLOGUE AFUA_6G09600)-RELATED"/>
    <property type="match status" value="1"/>
</dbReference>
<dbReference type="RefSeq" id="WP_061865306.1">
    <property type="nucleotide sequence ID" value="NZ_KQ970793.1"/>
</dbReference>
<dbReference type="SUPFAM" id="SSF55031">
    <property type="entry name" value="Bacterial exopeptidase dimerisation domain"/>
    <property type="match status" value="1"/>
</dbReference>
<comment type="cofactor">
    <cofactor evidence="5">
        <name>Mn(2+)</name>
        <dbReference type="ChEBI" id="CHEBI:29035"/>
    </cofactor>
    <text evidence="5">The Mn(2+) ion enhances activity.</text>
</comment>
<evidence type="ECO:0000313" key="7">
    <source>
        <dbReference type="EMBL" id="KXU16570.1"/>
    </source>
</evidence>
<dbReference type="GO" id="GO:0046872">
    <property type="term" value="F:metal ion binding"/>
    <property type="evidence" value="ECO:0007669"/>
    <property type="project" value="UniProtKB-KW"/>
</dbReference>
<sequence length="381" mass="41845">MSISQSQLEEEFFWFHSHPELSFQEVETTKKLKELLEKEGIRVLDLPLKTGLVAVIEGGKPGKTIALRSDIDALPIVEATSLNYQSQNLGVMHACGHDFHLTSLYGAAIALHEIRKDIKGIVKLIFQPAEEIFSGATHILETGILEDVEEIYGIHCNPSFEVGTVAIGAGNVTAAVDRFRIQIKGSGTHAAHPDEGIDPIVATSQLISALQTIISRNINPFSTSLISVTHVEAGTTWNVIPEDAFIEGTVRTLDASDRAFIKKRIYEVSEYCGKAFNTTVEIDWIAGPPATNNDFELTNFAREIAEKNEFTVVSPLDNLGGEDFAFYQEKIKGVFVLIGTDNSHPLHHPQFKVNPKALLSTANLLKELAQSSLERLSERGS</sequence>
<evidence type="ECO:0000256" key="3">
    <source>
        <dbReference type="ARBA" id="ARBA00022915"/>
    </source>
</evidence>
<evidence type="ECO:0000256" key="2">
    <source>
        <dbReference type="ARBA" id="ARBA00022801"/>
    </source>
</evidence>
<dbReference type="PANTHER" id="PTHR11014">
    <property type="entry name" value="PEPTIDASE M20 FAMILY MEMBER"/>
    <property type="match status" value="1"/>
</dbReference>
<dbReference type="EC" id="3.5.1.47" evidence="7"/>
<dbReference type="AlphaFoldDB" id="A0A139RP99"/>
<organism evidence="7 8">
    <name type="scientific">Streptococcus oralis</name>
    <dbReference type="NCBI Taxonomy" id="1303"/>
    <lineage>
        <taxon>Bacteria</taxon>
        <taxon>Bacillati</taxon>
        <taxon>Bacillota</taxon>
        <taxon>Bacilli</taxon>
        <taxon>Lactobacillales</taxon>
        <taxon>Streptococcaceae</taxon>
        <taxon>Streptococcus</taxon>
    </lineage>
</organism>
<protein>
    <submittedName>
        <fullName evidence="7">N-acetyl-L,L-diaminopimelate deacetylase</fullName>
        <ecNumber evidence="7">3.5.1.47</ecNumber>
    </submittedName>
</protein>
<evidence type="ECO:0000256" key="4">
    <source>
        <dbReference type="ARBA" id="ARBA00023154"/>
    </source>
</evidence>
<evidence type="ECO:0000256" key="1">
    <source>
        <dbReference type="ARBA" id="ARBA00022605"/>
    </source>
</evidence>
<dbReference type="Gene3D" id="3.40.630.10">
    <property type="entry name" value="Zn peptidases"/>
    <property type="match status" value="1"/>
</dbReference>
<keyword evidence="5" id="KW-0464">Manganese</keyword>
<reference evidence="7 8" key="1">
    <citation type="submission" date="2016-01" db="EMBL/GenBank/DDBJ databases">
        <title>Highly variable Streptococcus oralis are common among viridans streptococci isolated from primates.</title>
        <authorList>
            <person name="Denapaite D."/>
            <person name="Rieger M."/>
            <person name="Koendgen S."/>
            <person name="Brueckner R."/>
            <person name="Ochigava I."/>
            <person name="Kappeler P."/>
            <person name="Maetz-Rensing K."/>
            <person name="Leendertz F."/>
            <person name="Hakenbeck R."/>
        </authorList>
    </citation>
    <scope>NUCLEOTIDE SEQUENCE [LARGE SCALE GENOMIC DNA]</scope>
    <source>
        <strain evidence="7 8">DD17</strain>
    </source>
</reference>
<dbReference type="Proteomes" id="UP000072989">
    <property type="component" value="Unassembled WGS sequence"/>
</dbReference>
<dbReference type="PATRIC" id="fig|1303.87.peg.280"/>
<dbReference type="InterPro" id="IPR036264">
    <property type="entry name" value="Bact_exopeptidase_dim_dom"/>
</dbReference>
<dbReference type="SUPFAM" id="SSF53187">
    <property type="entry name" value="Zn-dependent exopeptidases"/>
    <property type="match status" value="1"/>
</dbReference>
<dbReference type="EMBL" id="LQZE01000049">
    <property type="protein sequence ID" value="KXU16570.1"/>
    <property type="molecule type" value="Genomic_DNA"/>
</dbReference>
<dbReference type="InterPro" id="IPR017439">
    <property type="entry name" value="Amidohydrolase"/>
</dbReference>
<name>A0A139RP99_STROR</name>
<dbReference type="FunFam" id="3.30.70.360:FF:000001">
    <property type="entry name" value="N-acetyldiaminopimelate deacetylase"/>
    <property type="match status" value="1"/>
</dbReference>
<dbReference type="GO" id="GO:0009085">
    <property type="term" value="P:lysine biosynthetic process"/>
    <property type="evidence" value="ECO:0007669"/>
    <property type="project" value="UniProtKB-KW"/>
</dbReference>
<feature type="domain" description="Peptidase M20 dimerisation" evidence="6">
    <location>
        <begin position="178"/>
        <end position="268"/>
    </location>
</feature>
<keyword evidence="4" id="KW-0457">Lysine biosynthesis</keyword>
<evidence type="ECO:0000256" key="5">
    <source>
        <dbReference type="PIRSR" id="PIRSR005962-1"/>
    </source>
</evidence>
<keyword evidence="5" id="KW-0479">Metal-binding</keyword>
<feature type="binding site" evidence="5">
    <location>
        <position position="347"/>
    </location>
    <ligand>
        <name>Mn(2+)</name>
        <dbReference type="ChEBI" id="CHEBI:29035"/>
        <label>2</label>
    </ligand>
</feature>
<accession>A0A139RP99</accession>
<dbReference type="InterPro" id="IPR011650">
    <property type="entry name" value="Peptidase_M20_dimer"/>
</dbReference>
<dbReference type="NCBIfam" id="TIGR01891">
    <property type="entry name" value="amidohydrolases"/>
    <property type="match status" value="1"/>
</dbReference>
<dbReference type="GO" id="GO:0050118">
    <property type="term" value="F:N-acetyldiaminopimelate deacetylase activity"/>
    <property type="evidence" value="ECO:0007669"/>
    <property type="project" value="UniProtKB-EC"/>
</dbReference>
<dbReference type="Pfam" id="PF01546">
    <property type="entry name" value="Peptidase_M20"/>
    <property type="match status" value="1"/>
</dbReference>
<proteinExistence type="predicted"/>